<feature type="non-terminal residue" evidence="1">
    <location>
        <position position="1"/>
    </location>
</feature>
<protein>
    <submittedName>
        <fullName evidence="1">Uncharacterized protein</fullName>
    </submittedName>
</protein>
<name>A0ACC2HNJ4_DALPE</name>
<dbReference type="Proteomes" id="UP001157502">
    <property type="component" value="Chromosome 1"/>
</dbReference>
<evidence type="ECO:0000313" key="1">
    <source>
        <dbReference type="EMBL" id="KAJ8017245.1"/>
    </source>
</evidence>
<organism evidence="1 2">
    <name type="scientific">Dallia pectoralis</name>
    <name type="common">Alaska blackfish</name>
    <dbReference type="NCBI Taxonomy" id="75939"/>
    <lineage>
        <taxon>Eukaryota</taxon>
        <taxon>Metazoa</taxon>
        <taxon>Chordata</taxon>
        <taxon>Craniata</taxon>
        <taxon>Vertebrata</taxon>
        <taxon>Euteleostomi</taxon>
        <taxon>Actinopterygii</taxon>
        <taxon>Neopterygii</taxon>
        <taxon>Teleostei</taxon>
        <taxon>Protacanthopterygii</taxon>
        <taxon>Esociformes</taxon>
        <taxon>Umbridae</taxon>
        <taxon>Dallia</taxon>
    </lineage>
</organism>
<gene>
    <name evidence="1" type="ORF">DPEC_G00015800</name>
</gene>
<reference evidence="1" key="1">
    <citation type="submission" date="2021-05" db="EMBL/GenBank/DDBJ databases">
        <authorList>
            <person name="Pan Q."/>
            <person name="Jouanno E."/>
            <person name="Zahm M."/>
            <person name="Klopp C."/>
            <person name="Cabau C."/>
            <person name="Louis A."/>
            <person name="Berthelot C."/>
            <person name="Parey E."/>
            <person name="Roest Crollius H."/>
            <person name="Montfort J."/>
            <person name="Robinson-Rechavi M."/>
            <person name="Bouchez O."/>
            <person name="Lampietro C."/>
            <person name="Lopez Roques C."/>
            <person name="Donnadieu C."/>
            <person name="Postlethwait J."/>
            <person name="Bobe J."/>
            <person name="Dillon D."/>
            <person name="Chandos A."/>
            <person name="von Hippel F."/>
            <person name="Guiguen Y."/>
        </authorList>
    </citation>
    <scope>NUCLEOTIDE SEQUENCE</scope>
    <source>
        <strain evidence="1">YG-Jan2019</strain>
    </source>
</reference>
<proteinExistence type="predicted"/>
<keyword evidence="2" id="KW-1185">Reference proteome</keyword>
<comment type="caution">
    <text evidence="1">The sequence shown here is derived from an EMBL/GenBank/DDBJ whole genome shotgun (WGS) entry which is preliminary data.</text>
</comment>
<accession>A0ACC2HNJ4</accession>
<sequence length="93" mass="10527">QRFAPCVPRPFRETWRGRVSSRGSSAGLSVCVLADSMLKGMEHAFPHAHFWVHPGTTLERATYQQLYHFLSWFPPSVPLYAGVGTPPTSRERE</sequence>
<dbReference type="EMBL" id="CM055728">
    <property type="protein sequence ID" value="KAJ8017245.1"/>
    <property type="molecule type" value="Genomic_DNA"/>
</dbReference>
<evidence type="ECO:0000313" key="2">
    <source>
        <dbReference type="Proteomes" id="UP001157502"/>
    </source>
</evidence>